<evidence type="ECO:0000313" key="5">
    <source>
        <dbReference type="Proteomes" id="UP000597444"/>
    </source>
</evidence>
<evidence type="ECO:0000259" key="3">
    <source>
        <dbReference type="Pfam" id="PF00296"/>
    </source>
</evidence>
<dbReference type="GO" id="GO:0005829">
    <property type="term" value="C:cytosol"/>
    <property type="evidence" value="ECO:0007669"/>
    <property type="project" value="TreeGrafter"/>
</dbReference>
<dbReference type="Pfam" id="PF00296">
    <property type="entry name" value="Bac_luciferase"/>
    <property type="match status" value="1"/>
</dbReference>
<keyword evidence="2" id="KW-0503">Monooxygenase</keyword>
<protein>
    <submittedName>
        <fullName evidence="4">Luciferase</fullName>
    </submittedName>
</protein>
<keyword evidence="5" id="KW-1185">Reference proteome</keyword>
<accession>A0A8J3IR37</accession>
<dbReference type="Proteomes" id="UP000597444">
    <property type="component" value="Unassembled WGS sequence"/>
</dbReference>
<dbReference type="PANTHER" id="PTHR30137">
    <property type="entry name" value="LUCIFERASE-LIKE MONOOXYGENASE"/>
    <property type="match status" value="1"/>
</dbReference>
<sequence length="337" mass="37993">MHFSLFYNFDILPGKAISELYQEIEEQAQAADRFGFNAIWLAEHHFEIYGRMPAPLLHLARISAITQQIGLGTAIVEAPYYHPLRLAEDSALLDLLSHGRLRLGIGSGAGNKASEFARFNIPIEEKTSRTLETVEILRQAFDRGLVDFQGDYFHFQQIEINPQPVQSAQDIIWLAASNSTPEIAGKGGYGLLIPRVGSVDRHLHLIQRYRTALAEKSGRISQLRFVYVAETEQDAYEQTRQTITHYARYDLDIAWDGRTDSKEYREILTRLNAVIGSPEQVVEQLSAWQQEAGFDEIMCQVYAAGMQHADSLRCIELLGQTALPRLQTQATALTTRG</sequence>
<dbReference type="InterPro" id="IPR036661">
    <property type="entry name" value="Luciferase-like_sf"/>
</dbReference>
<gene>
    <name evidence="4" type="ORF">KSF_054030</name>
</gene>
<dbReference type="PANTHER" id="PTHR30137:SF8">
    <property type="entry name" value="BLR5498 PROTEIN"/>
    <property type="match status" value="1"/>
</dbReference>
<keyword evidence="1" id="KW-0560">Oxidoreductase</keyword>
<evidence type="ECO:0000256" key="2">
    <source>
        <dbReference type="ARBA" id="ARBA00023033"/>
    </source>
</evidence>
<dbReference type="GO" id="GO:0004497">
    <property type="term" value="F:monooxygenase activity"/>
    <property type="evidence" value="ECO:0007669"/>
    <property type="project" value="UniProtKB-KW"/>
</dbReference>
<comment type="caution">
    <text evidence="4">The sequence shown here is derived from an EMBL/GenBank/DDBJ whole genome shotgun (WGS) entry which is preliminary data.</text>
</comment>
<dbReference type="Gene3D" id="3.20.20.30">
    <property type="entry name" value="Luciferase-like domain"/>
    <property type="match status" value="1"/>
</dbReference>
<dbReference type="EMBL" id="BNJK01000001">
    <property type="protein sequence ID" value="GHO95355.1"/>
    <property type="molecule type" value="Genomic_DNA"/>
</dbReference>
<dbReference type="GO" id="GO:0016705">
    <property type="term" value="F:oxidoreductase activity, acting on paired donors, with incorporation or reduction of molecular oxygen"/>
    <property type="evidence" value="ECO:0007669"/>
    <property type="project" value="InterPro"/>
</dbReference>
<dbReference type="SUPFAM" id="SSF51679">
    <property type="entry name" value="Bacterial luciferase-like"/>
    <property type="match status" value="1"/>
</dbReference>
<dbReference type="AlphaFoldDB" id="A0A8J3IR37"/>
<evidence type="ECO:0000256" key="1">
    <source>
        <dbReference type="ARBA" id="ARBA00023002"/>
    </source>
</evidence>
<feature type="domain" description="Luciferase-like" evidence="3">
    <location>
        <begin position="1"/>
        <end position="295"/>
    </location>
</feature>
<dbReference type="RefSeq" id="WP_220206039.1">
    <property type="nucleotide sequence ID" value="NZ_BNJK01000001.1"/>
</dbReference>
<reference evidence="4" key="1">
    <citation type="submission" date="2020-10" db="EMBL/GenBank/DDBJ databases">
        <title>Taxonomic study of unclassified bacteria belonging to the class Ktedonobacteria.</title>
        <authorList>
            <person name="Yabe S."/>
            <person name="Wang C.M."/>
            <person name="Zheng Y."/>
            <person name="Sakai Y."/>
            <person name="Cavaletti L."/>
            <person name="Monciardini P."/>
            <person name="Donadio S."/>
        </authorList>
    </citation>
    <scope>NUCLEOTIDE SEQUENCE</scope>
    <source>
        <strain evidence="4">ID150040</strain>
    </source>
</reference>
<organism evidence="4 5">
    <name type="scientific">Reticulibacter mediterranei</name>
    <dbReference type="NCBI Taxonomy" id="2778369"/>
    <lineage>
        <taxon>Bacteria</taxon>
        <taxon>Bacillati</taxon>
        <taxon>Chloroflexota</taxon>
        <taxon>Ktedonobacteria</taxon>
        <taxon>Ktedonobacterales</taxon>
        <taxon>Reticulibacteraceae</taxon>
        <taxon>Reticulibacter</taxon>
    </lineage>
</organism>
<dbReference type="InterPro" id="IPR050766">
    <property type="entry name" value="Bact_Lucif_Oxidored"/>
</dbReference>
<evidence type="ECO:0000313" key="4">
    <source>
        <dbReference type="EMBL" id="GHO95355.1"/>
    </source>
</evidence>
<dbReference type="InterPro" id="IPR011251">
    <property type="entry name" value="Luciferase-like_dom"/>
</dbReference>
<proteinExistence type="predicted"/>
<name>A0A8J3IR37_9CHLR</name>